<dbReference type="OMA" id="FVVQIRI"/>
<keyword evidence="2" id="KW-1185">Reference proteome</keyword>
<feature type="non-terminal residue" evidence="1">
    <location>
        <position position="1"/>
    </location>
</feature>
<protein>
    <submittedName>
        <fullName evidence="1">Uncharacterized protein</fullName>
    </submittedName>
</protein>
<organism evidence="1 2">
    <name type="scientific">Arabis alpina</name>
    <name type="common">Alpine rock-cress</name>
    <dbReference type="NCBI Taxonomy" id="50452"/>
    <lineage>
        <taxon>Eukaryota</taxon>
        <taxon>Viridiplantae</taxon>
        <taxon>Streptophyta</taxon>
        <taxon>Embryophyta</taxon>
        <taxon>Tracheophyta</taxon>
        <taxon>Spermatophyta</taxon>
        <taxon>Magnoliopsida</taxon>
        <taxon>eudicotyledons</taxon>
        <taxon>Gunneridae</taxon>
        <taxon>Pentapetalae</taxon>
        <taxon>rosids</taxon>
        <taxon>malvids</taxon>
        <taxon>Brassicales</taxon>
        <taxon>Brassicaceae</taxon>
        <taxon>Arabideae</taxon>
        <taxon>Arabis</taxon>
    </lineage>
</organism>
<evidence type="ECO:0000313" key="2">
    <source>
        <dbReference type="Proteomes" id="UP000029120"/>
    </source>
</evidence>
<dbReference type="AlphaFoldDB" id="A0A087G2Y0"/>
<evidence type="ECO:0000313" key="1">
    <source>
        <dbReference type="EMBL" id="KFK24232.1"/>
    </source>
</evidence>
<dbReference type="EMBL" id="KL971017">
    <property type="protein sequence ID" value="KFK24232.1"/>
    <property type="molecule type" value="Genomic_DNA"/>
</dbReference>
<gene>
    <name evidence="1" type="ORF">AALP_AAs43280U000400</name>
</gene>
<accession>A0A087G2Y0</accession>
<sequence length="81" mass="8864">YGCGKAGTTIGPIGVATTPEYDSDRIGILTKRYVFKTILEIVGRDDTYERVEVFLVLTSRLVFSFTDAAFVVQISIGKVQG</sequence>
<proteinExistence type="predicted"/>
<dbReference type="Gramene" id="KFK24232">
    <property type="protein sequence ID" value="KFK24232"/>
    <property type="gene ID" value="AALP_AAs43280U000400"/>
</dbReference>
<reference evidence="2" key="1">
    <citation type="journal article" date="2015" name="Nat. Plants">
        <title>Genome expansion of Arabis alpina linked with retrotransposition and reduced symmetric DNA methylation.</title>
        <authorList>
            <person name="Willing E.M."/>
            <person name="Rawat V."/>
            <person name="Mandakova T."/>
            <person name="Maumus F."/>
            <person name="James G.V."/>
            <person name="Nordstroem K.J."/>
            <person name="Becker C."/>
            <person name="Warthmann N."/>
            <person name="Chica C."/>
            <person name="Szarzynska B."/>
            <person name="Zytnicki M."/>
            <person name="Albani M.C."/>
            <person name="Kiefer C."/>
            <person name="Bergonzi S."/>
            <person name="Castaings L."/>
            <person name="Mateos J.L."/>
            <person name="Berns M.C."/>
            <person name="Bujdoso N."/>
            <person name="Piofczyk T."/>
            <person name="de Lorenzo L."/>
            <person name="Barrero-Sicilia C."/>
            <person name="Mateos I."/>
            <person name="Piednoel M."/>
            <person name="Hagmann J."/>
            <person name="Chen-Min-Tao R."/>
            <person name="Iglesias-Fernandez R."/>
            <person name="Schuster S.C."/>
            <person name="Alonso-Blanco C."/>
            <person name="Roudier F."/>
            <person name="Carbonero P."/>
            <person name="Paz-Ares J."/>
            <person name="Davis S.J."/>
            <person name="Pecinka A."/>
            <person name="Quesneville H."/>
            <person name="Colot V."/>
            <person name="Lysak M.A."/>
            <person name="Weigel D."/>
            <person name="Coupland G."/>
            <person name="Schneeberger K."/>
        </authorList>
    </citation>
    <scope>NUCLEOTIDE SEQUENCE [LARGE SCALE GENOMIC DNA]</scope>
    <source>
        <strain evidence="2">cv. Pajares</strain>
    </source>
</reference>
<name>A0A087G2Y0_ARAAL</name>
<dbReference type="Proteomes" id="UP000029120">
    <property type="component" value="Unassembled WGS sequence"/>
</dbReference>